<dbReference type="Proteomes" id="UP000250235">
    <property type="component" value="Unassembled WGS sequence"/>
</dbReference>
<name>A0A2Z7CCY6_9LAMI</name>
<keyword evidence="2" id="KW-1185">Reference proteome</keyword>
<reference evidence="1 2" key="1">
    <citation type="journal article" date="2015" name="Proc. Natl. Acad. Sci. U.S.A.">
        <title>The resurrection genome of Boea hygrometrica: A blueprint for survival of dehydration.</title>
        <authorList>
            <person name="Xiao L."/>
            <person name="Yang G."/>
            <person name="Zhang L."/>
            <person name="Yang X."/>
            <person name="Zhao S."/>
            <person name="Ji Z."/>
            <person name="Zhou Q."/>
            <person name="Hu M."/>
            <person name="Wang Y."/>
            <person name="Chen M."/>
            <person name="Xu Y."/>
            <person name="Jin H."/>
            <person name="Xiao X."/>
            <person name="Hu G."/>
            <person name="Bao F."/>
            <person name="Hu Y."/>
            <person name="Wan P."/>
            <person name="Li L."/>
            <person name="Deng X."/>
            <person name="Kuang T."/>
            <person name="Xiang C."/>
            <person name="Zhu J.K."/>
            <person name="Oliver M.J."/>
            <person name="He Y."/>
        </authorList>
    </citation>
    <scope>NUCLEOTIDE SEQUENCE [LARGE SCALE GENOMIC DNA]</scope>
    <source>
        <strain evidence="2">cv. XS01</strain>
    </source>
</reference>
<sequence length="129" mass="14651">MRISRRKSRADDILRDLRGSCYVNKESRIVLGFSKEGTNIISRSSKEGKTYPRRILQHVGYEALGDNPSLKRFLRLLAPLDNTGARASPELVDVMMYVARVQTAHGKVKEAPRYEISPLCVAWSFLIEN</sequence>
<dbReference type="AlphaFoldDB" id="A0A2Z7CCY6"/>
<proteinExistence type="predicted"/>
<evidence type="ECO:0000313" key="2">
    <source>
        <dbReference type="Proteomes" id="UP000250235"/>
    </source>
</evidence>
<dbReference type="EMBL" id="KQ999284">
    <property type="protein sequence ID" value="KZV42228.1"/>
    <property type="molecule type" value="Genomic_DNA"/>
</dbReference>
<gene>
    <name evidence="1" type="ORF">F511_13327</name>
</gene>
<evidence type="ECO:0000313" key="1">
    <source>
        <dbReference type="EMBL" id="KZV42228.1"/>
    </source>
</evidence>
<organism evidence="1 2">
    <name type="scientific">Dorcoceras hygrometricum</name>
    <dbReference type="NCBI Taxonomy" id="472368"/>
    <lineage>
        <taxon>Eukaryota</taxon>
        <taxon>Viridiplantae</taxon>
        <taxon>Streptophyta</taxon>
        <taxon>Embryophyta</taxon>
        <taxon>Tracheophyta</taxon>
        <taxon>Spermatophyta</taxon>
        <taxon>Magnoliopsida</taxon>
        <taxon>eudicotyledons</taxon>
        <taxon>Gunneridae</taxon>
        <taxon>Pentapetalae</taxon>
        <taxon>asterids</taxon>
        <taxon>lamiids</taxon>
        <taxon>Lamiales</taxon>
        <taxon>Gesneriaceae</taxon>
        <taxon>Didymocarpoideae</taxon>
        <taxon>Trichosporeae</taxon>
        <taxon>Loxocarpinae</taxon>
        <taxon>Dorcoceras</taxon>
    </lineage>
</organism>
<accession>A0A2Z7CCY6</accession>
<protein>
    <submittedName>
        <fullName evidence="1">Protein CHROMATIN REMODELING 8</fullName>
    </submittedName>
</protein>